<dbReference type="SUPFAM" id="SSF51045">
    <property type="entry name" value="WW domain"/>
    <property type="match status" value="1"/>
</dbReference>
<feature type="domain" description="WW" evidence="2">
    <location>
        <begin position="112"/>
        <end position="144"/>
    </location>
</feature>
<dbReference type="InterPro" id="IPR001202">
    <property type="entry name" value="WW_dom"/>
</dbReference>
<dbReference type="InterPro" id="IPR036020">
    <property type="entry name" value="WW_dom_sf"/>
</dbReference>
<sequence length="147" mass="16198">MAALRSQKEEAAASQAERVASLQKQLSAAQRELERERSGPVPSVVLSDGSRKNREELRRMVPSFDWNSFFGGLDRVNKQSPQSPPSTPVDAPRGAEQPGVPYTPEPVQDIPEALPEGWSLETHQGKPLYVNHAAKTYSWVHPSLSKA</sequence>
<proteinExistence type="predicted"/>
<evidence type="ECO:0000259" key="2">
    <source>
        <dbReference type="PROSITE" id="PS50020"/>
    </source>
</evidence>
<accession>A0A7S1DPC9</accession>
<dbReference type="AlphaFoldDB" id="A0A7S1DPC9"/>
<dbReference type="Gene3D" id="2.20.70.10">
    <property type="match status" value="1"/>
</dbReference>
<dbReference type="PROSITE" id="PS50020">
    <property type="entry name" value="WW_DOMAIN_2"/>
    <property type="match status" value="1"/>
</dbReference>
<feature type="region of interest" description="Disordered" evidence="1">
    <location>
        <begin position="1"/>
        <end position="54"/>
    </location>
</feature>
<feature type="region of interest" description="Disordered" evidence="1">
    <location>
        <begin position="72"/>
        <end position="111"/>
    </location>
</feature>
<evidence type="ECO:0000256" key="1">
    <source>
        <dbReference type="SAM" id="MobiDB-lite"/>
    </source>
</evidence>
<gene>
    <name evidence="3" type="ORF">HAND00432_LOCUS8304</name>
</gene>
<dbReference type="EMBL" id="HBFX01013835">
    <property type="protein sequence ID" value="CAD8953767.1"/>
    <property type="molecule type" value="Transcribed_RNA"/>
</dbReference>
<organism evidence="3">
    <name type="scientific">Hemiselmis andersenii</name>
    <name type="common">Cryptophyte alga</name>
    <dbReference type="NCBI Taxonomy" id="464988"/>
    <lineage>
        <taxon>Eukaryota</taxon>
        <taxon>Cryptophyceae</taxon>
        <taxon>Cryptomonadales</taxon>
        <taxon>Hemiselmidaceae</taxon>
        <taxon>Hemiselmis</taxon>
    </lineage>
</organism>
<evidence type="ECO:0000313" key="3">
    <source>
        <dbReference type="EMBL" id="CAD8953767.1"/>
    </source>
</evidence>
<name>A0A7S1DPC9_HEMAN</name>
<protein>
    <recommendedName>
        <fullName evidence="2">WW domain-containing protein</fullName>
    </recommendedName>
</protein>
<dbReference type="SMART" id="SM00456">
    <property type="entry name" value="WW"/>
    <property type="match status" value="1"/>
</dbReference>
<feature type="compositionally biased region" description="Basic and acidic residues" evidence="1">
    <location>
        <begin position="1"/>
        <end position="11"/>
    </location>
</feature>
<reference evidence="3" key="1">
    <citation type="submission" date="2021-01" db="EMBL/GenBank/DDBJ databases">
        <authorList>
            <person name="Corre E."/>
            <person name="Pelletier E."/>
            <person name="Niang G."/>
            <person name="Scheremetjew M."/>
            <person name="Finn R."/>
            <person name="Kale V."/>
            <person name="Holt S."/>
            <person name="Cochrane G."/>
            <person name="Meng A."/>
            <person name="Brown T."/>
            <person name="Cohen L."/>
        </authorList>
    </citation>
    <scope>NUCLEOTIDE SEQUENCE</scope>
    <source>
        <strain evidence="3">CCMP644</strain>
    </source>
</reference>